<dbReference type="PROSITE" id="PS51456">
    <property type="entry name" value="MYOSIN_MOTOR"/>
    <property type="match status" value="1"/>
</dbReference>
<proteinExistence type="inferred from homology"/>
<evidence type="ECO:0000256" key="2">
    <source>
        <dbReference type="ARBA" id="ARBA00022840"/>
    </source>
</evidence>
<dbReference type="GO" id="GO:0016459">
    <property type="term" value="C:myosin complex"/>
    <property type="evidence" value="ECO:0007669"/>
    <property type="project" value="UniProtKB-KW"/>
</dbReference>
<dbReference type="PRINTS" id="PR00193">
    <property type="entry name" value="MYOSINHEAVY"/>
</dbReference>
<dbReference type="Gene3D" id="1.10.10.820">
    <property type="match status" value="1"/>
</dbReference>
<dbReference type="Gene3D" id="3.40.850.10">
    <property type="entry name" value="Kinesin motor domain"/>
    <property type="match status" value="2"/>
</dbReference>
<dbReference type="AlphaFoldDB" id="A0AAD3H8H8"/>
<dbReference type="Gene3D" id="1.20.120.720">
    <property type="entry name" value="Myosin VI head, motor domain, U50 subdomain"/>
    <property type="match status" value="1"/>
</dbReference>
<dbReference type="PANTHER" id="PTHR13140:SF706">
    <property type="entry name" value="DILUTE CLASS UNCONVENTIONAL MYOSIN, ISOFORM C"/>
    <property type="match status" value="1"/>
</dbReference>
<dbReference type="GO" id="GO:0007015">
    <property type="term" value="P:actin filament organization"/>
    <property type="evidence" value="ECO:0007669"/>
    <property type="project" value="TreeGrafter"/>
</dbReference>
<sequence>MNEEVPEADGIGYSHPEKIDDPSAFVYIKDELDGWIPAIKARTQGDLEKEKTPITIEKDEDRVDVICNQDEVRMINNLKDYLPSCQLPLRDSSGGLHQTIVDDLRNLTYIHEPSVLYNTKERYESHDLIYSRVNDRVWMTVNPLRWIDGLYSPEKKMLYTKQFSTDPKEKDSGKGLSMPPHLYEVSSLAMKQIQSEIPDGEDSDFLDQTIVVSGEGGSGKTVASQILMTHLATYSQHSRAYKLFEKVANEENKETIEDESKVNSAKGTSSMFQKALDQIHYYLGLTSDRSQNTQDDSFRLDTPIQMSKGDDVEPEDVKENNLIVQRVLDINPLLEAFGNAKTAHNENSSRFSRHCKLHFHFKSKNSCNLAGSSQSTFLLEKSRVVNIKDDTLERNFHIFYQLMAAPDADKEKIRTGLSNKSIGSFKNMGCSYEGDSHTSGDAWKRTMSALHAINVHGSELQDVLLSLLIVMHLGNLTFETDPINPEGSVISSMNELHEVADILGATIADIEHCLTYKTVKTALDQYLVPLTKTAAKATCDALAKEIYSALFDWLLQRVNEATSPEKNYIYASDDTKYRTISILDLFGFENNVNNGFETLLMNHANERLQNYFTKKFVDSTLNDFIDQELELDSAISGYHNYNDDVLNLLEGKMGLNALLDEECIRPKGCDAGFVNKIYAAHGSQGKKTPPLIKKKRYNFSKTLFGISHFAGIVDYDAETFVEKNRDNLSEDVLSVAGKSSNKVVNAVYESREEFVSKKRQGHLMGKSLWTKFTRQINRLFADIESSGTFYVRCFLPNKTQSPGKIDNIHLINQMNQSGLLSALQISKTFASQHKYEDILQRFWPIISRNSSAEIYIKNIVALSNSSEDVKSDVQQLIMSMLGIKSGVERFCAIGKSKIYLKAGTLEQLERDLEKFHMLCAIKIQRVYRKHLFSRKARYSLLLPISLRPIFHSINGVWLPSLLNLPATLCNSVLEMLRGSVPRLTNGN</sequence>
<keyword evidence="5 6" id="KW-0009">Actin-binding</keyword>
<gene>
    <name evidence="8" type="ORF">CTEN210_10796</name>
</gene>
<dbReference type="InterPro" id="IPR001609">
    <property type="entry name" value="Myosin_head_motor_dom-like"/>
</dbReference>
<dbReference type="Proteomes" id="UP001054902">
    <property type="component" value="Unassembled WGS sequence"/>
</dbReference>
<dbReference type="GO" id="GO:0051015">
    <property type="term" value="F:actin filament binding"/>
    <property type="evidence" value="ECO:0007669"/>
    <property type="project" value="TreeGrafter"/>
</dbReference>
<dbReference type="PANTHER" id="PTHR13140">
    <property type="entry name" value="MYOSIN"/>
    <property type="match status" value="1"/>
</dbReference>
<dbReference type="SMART" id="SM00242">
    <property type="entry name" value="MYSc"/>
    <property type="match status" value="1"/>
</dbReference>
<dbReference type="Gene3D" id="1.20.58.530">
    <property type="match status" value="1"/>
</dbReference>
<keyword evidence="9" id="KW-1185">Reference proteome</keyword>
<dbReference type="CDD" id="cd00124">
    <property type="entry name" value="MYSc"/>
    <property type="match status" value="1"/>
</dbReference>
<evidence type="ECO:0000313" key="9">
    <source>
        <dbReference type="Proteomes" id="UP001054902"/>
    </source>
</evidence>
<evidence type="ECO:0000256" key="1">
    <source>
        <dbReference type="ARBA" id="ARBA00022741"/>
    </source>
</evidence>
<evidence type="ECO:0000256" key="6">
    <source>
        <dbReference type="PROSITE-ProRule" id="PRU00782"/>
    </source>
</evidence>
<dbReference type="GO" id="GO:0005737">
    <property type="term" value="C:cytoplasm"/>
    <property type="evidence" value="ECO:0007669"/>
    <property type="project" value="TreeGrafter"/>
</dbReference>
<dbReference type="EMBL" id="BLLK01000047">
    <property type="protein sequence ID" value="GFH54320.1"/>
    <property type="molecule type" value="Genomic_DNA"/>
</dbReference>
<comment type="caution">
    <text evidence="8">The sequence shown here is derived from an EMBL/GenBank/DDBJ whole genome shotgun (WGS) entry which is preliminary data.</text>
</comment>
<evidence type="ECO:0000256" key="5">
    <source>
        <dbReference type="ARBA" id="ARBA00023203"/>
    </source>
</evidence>
<feature type="domain" description="Myosin motor" evidence="7">
    <location>
        <begin position="99"/>
        <end position="913"/>
    </location>
</feature>
<dbReference type="GO" id="GO:0000146">
    <property type="term" value="F:microfilament motor activity"/>
    <property type="evidence" value="ECO:0007669"/>
    <property type="project" value="TreeGrafter"/>
</dbReference>
<name>A0AAD3H8H8_9STRA</name>
<reference evidence="8 9" key="1">
    <citation type="journal article" date="2021" name="Sci. Rep.">
        <title>The genome of the diatom Chaetoceros tenuissimus carries an ancient integrated fragment of an extant virus.</title>
        <authorList>
            <person name="Hongo Y."/>
            <person name="Kimura K."/>
            <person name="Takaki Y."/>
            <person name="Yoshida Y."/>
            <person name="Baba S."/>
            <person name="Kobayashi G."/>
            <person name="Nagasaki K."/>
            <person name="Hano T."/>
            <person name="Tomaru Y."/>
        </authorList>
    </citation>
    <scope>NUCLEOTIDE SEQUENCE [LARGE SCALE GENOMIC DNA]</scope>
    <source>
        <strain evidence="8 9">NIES-3715</strain>
    </source>
</reference>
<dbReference type="GO" id="GO:0005524">
    <property type="term" value="F:ATP binding"/>
    <property type="evidence" value="ECO:0007669"/>
    <property type="project" value="UniProtKB-UniRule"/>
</dbReference>
<dbReference type="InterPro" id="IPR027417">
    <property type="entry name" value="P-loop_NTPase"/>
</dbReference>
<dbReference type="InterPro" id="IPR036961">
    <property type="entry name" value="Kinesin_motor_dom_sf"/>
</dbReference>
<dbReference type="Pfam" id="PF00063">
    <property type="entry name" value="Myosin_head"/>
    <property type="match status" value="1"/>
</dbReference>
<keyword evidence="4 6" id="KW-0505">Motor protein</keyword>
<dbReference type="Gene3D" id="1.20.5.4820">
    <property type="match status" value="1"/>
</dbReference>
<keyword evidence="3 6" id="KW-0518">Myosin</keyword>
<evidence type="ECO:0000313" key="8">
    <source>
        <dbReference type="EMBL" id="GFH54320.1"/>
    </source>
</evidence>
<organism evidence="8 9">
    <name type="scientific">Chaetoceros tenuissimus</name>
    <dbReference type="NCBI Taxonomy" id="426638"/>
    <lineage>
        <taxon>Eukaryota</taxon>
        <taxon>Sar</taxon>
        <taxon>Stramenopiles</taxon>
        <taxon>Ochrophyta</taxon>
        <taxon>Bacillariophyta</taxon>
        <taxon>Coscinodiscophyceae</taxon>
        <taxon>Chaetocerotophycidae</taxon>
        <taxon>Chaetocerotales</taxon>
        <taxon>Chaetocerotaceae</taxon>
        <taxon>Chaetoceros</taxon>
    </lineage>
</organism>
<dbReference type="GO" id="GO:0016020">
    <property type="term" value="C:membrane"/>
    <property type="evidence" value="ECO:0007669"/>
    <property type="project" value="TreeGrafter"/>
</dbReference>
<comment type="similarity">
    <text evidence="6">Belongs to the TRAFAC class myosin-kinesin ATPase superfamily. Myosin family.</text>
</comment>
<evidence type="ECO:0000256" key="4">
    <source>
        <dbReference type="ARBA" id="ARBA00023175"/>
    </source>
</evidence>
<keyword evidence="1 6" id="KW-0547">Nucleotide-binding</keyword>
<protein>
    <recommendedName>
        <fullName evidence="7">Myosin motor domain-containing protein</fullName>
    </recommendedName>
</protein>
<feature type="binding site" evidence="6">
    <location>
        <begin position="214"/>
        <end position="221"/>
    </location>
    <ligand>
        <name>ATP</name>
        <dbReference type="ChEBI" id="CHEBI:30616"/>
    </ligand>
</feature>
<feature type="region of interest" description="Actin-binding" evidence="6">
    <location>
        <begin position="776"/>
        <end position="798"/>
    </location>
</feature>
<accession>A0AAD3H8H8</accession>
<keyword evidence="2 6" id="KW-0067">ATP-binding</keyword>
<evidence type="ECO:0000259" key="7">
    <source>
        <dbReference type="PROSITE" id="PS51456"/>
    </source>
</evidence>
<evidence type="ECO:0000256" key="3">
    <source>
        <dbReference type="ARBA" id="ARBA00023123"/>
    </source>
</evidence>
<dbReference type="SUPFAM" id="SSF52540">
    <property type="entry name" value="P-loop containing nucleoside triphosphate hydrolases"/>
    <property type="match status" value="1"/>
</dbReference>